<dbReference type="SUPFAM" id="SSF49464">
    <property type="entry name" value="Carboxypeptidase regulatory domain-like"/>
    <property type="match status" value="1"/>
</dbReference>
<evidence type="ECO:0000259" key="9">
    <source>
        <dbReference type="Pfam" id="PF14905"/>
    </source>
</evidence>
<feature type="domain" description="TonB-dependent receptor plug" evidence="8">
    <location>
        <begin position="120"/>
        <end position="209"/>
    </location>
</feature>
<dbReference type="GO" id="GO:0044718">
    <property type="term" value="P:siderophore transmembrane transport"/>
    <property type="evidence" value="ECO:0007669"/>
    <property type="project" value="TreeGrafter"/>
</dbReference>
<dbReference type="Gene3D" id="2.60.40.1120">
    <property type="entry name" value="Carboxypeptidase-like, regulatory domain"/>
    <property type="match status" value="1"/>
</dbReference>
<comment type="subcellular location">
    <subcellularLocation>
        <location evidence="1">Cell outer membrane</location>
        <topology evidence="1">Multi-pass membrane protein</topology>
    </subcellularLocation>
</comment>
<gene>
    <name evidence="10" type="ORF">CGW93_03680</name>
</gene>
<dbReference type="Gene3D" id="2.40.170.20">
    <property type="entry name" value="TonB-dependent receptor, beta-barrel domain"/>
    <property type="match status" value="1"/>
</dbReference>
<dbReference type="InterPro" id="IPR036942">
    <property type="entry name" value="Beta-barrel_TonB_sf"/>
</dbReference>
<dbReference type="InterPro" id="IPR039426">
    <property type="entry name" value="TonB-dep_rcpt-like"/>
</dbReference>
<dbReference type="InterPro" id="IPR037066">
    <property type="entry name" value="Plug_dom_sf"/>
</dbReference>
<evidence type="ECO:0000256" key="6">
    <source>
        <dbReference type="ARBA" id="ARBA00023136"/>
    </source>
</evidence>
<dbReference type="GO" id="GO:0009279">
    <property type="term" value="C:cell outer membrane"/>
    <property type="evidence" value="ECO:0007669"/>
    <property type="project" value="UniProtKB-SubCell"/>
</dbReference>
<evidence type="ECO:0000256" key="7">
    <source>
        <dbReference type="ARBA" id="ARBA00023237"/>
    </source>
</evidence>
<dbReference type="Pfam" id="PF07715">
    <property type="entry name" value="Plug"/>
    <property type="match status" value="1"/>
</dbReference>
<keyword evidence="3" id="KW-1134">Transmembrane beta strand</keyword>
<evidence type="ECO:0000256" key="5">
    <source>
        <dbReference type="ARBA" id="ARBA00022729"/>
    </source>
</evidence>
<protein>
    <submittedName>
        <fullName evidence="10">TonB-dependent receptor</fullName>
    </submittedName>
</protein>
<dbReference type="EMBL" id="NMUJ01000049">
    <property type="protein sequence ID" value="OYV02818.1"/>
    <property type="molecule type" value="Genomic_DNA"/>
</dbReference>
<reference evidence="11" key="1">
    <citation type="submission" date="2017-07" db="EMBL/GenBank/DDBJ databases">
        <title>Novel pathways for hydrocarbon cycling and metabolic interdependencies in hydrothermal sediment communities.</title>
        <authorList>
            <person name="Dombrowski N."/>
            <person name="Seitz K."/>
            <person name="Teske A."/>
            <person name="Baker B."/>
        </authorList>
    </citation>
    <scope>NUCLEOTIDE SEQUENCE [LARGE SCALE GENOMIC DNA]</scope>
</reference>
<evidence type="ECO:0000313" key="11">
    <source>
        <dbReference type="Proteomes" id="UP000216312"/>
    </source>
</evidence>
<proteinExistence type="predicted"/>
<keyword evidence="10" id="KW-0675">Receptor</keyword>
<dbReference type="InterPro" id="IPR041700">
    <property type="entry name" value="OMP_b-brl_3"/>
</dbReference>
<evidence type="ECO:0000256" key="3">
    <source>
        <dbReference type="ARBA" id="ARBA00022452"/>
    </source>
</evidence>
<dbReference type="InterPro" id="IPR012910">
    <property type="entry name" value="Plug_dom"/>
</dbReference>
<dbReference type="Pfam" id="PF13620">
    <property type="entry name" value="CarboxypepD_reg"/>
    <property type="match status" value="1"/>
</dbReference>
<dbReference type="SUPFAM" id="SSF56935">
    <property type="entry name" value="Porins"/>
    <property type="match status" value="1"/>
</dbReference>
<keyword evidence="5" id="KW-0732">Signal</keyword>
<evidence type="ECO:0000313" key="10">
    <source>
        <dbReference type="EMBL" id="OYV02818.1"/>
    </source>
</evidence>
<dbReference type="Gene3D" id="2.170.130.10">
    <property type="entry name" value="TonB-dependent receptor, plug domain"/>
    <property type="match status" value="1"/>
</dbReference>
<evidence type="ECO:0000256" key="2">
    <source>
        <dbReference type="ARBA" id="ARBA00022448"/>
    </source>
</evidence>
<dbReference type="GO" id="GO:0015344">
    <property type="term" value="F:siderophore uptake transmembrane transporter activity"/>
    <property type="evidence" value="ECO:0007669"/>
    <property type="project" value="TreeGrafter"/>
</dbReference>
<sequence length="1045" mass="120759">MYKKFFILLSLIPGLLLAGTWGKLTGRVTDVETGNPLAGANIIIEGTTMGAATDTNGYYTILHVPPGTYTLKAMMMGYATSTVTGVRVMIDLTTVVDFKMEPTVLPGVEITVVAKRPIIQKDIAGSQRIFTSDEFTTLPAANISDVLSIQPGITSGLSIRGSGADQVAVIVDGVVLRDRRTNQPIARLPLSALKEVSIQAGGFAPEYTDLRAGVVNIVTREGHTKYYTGTFTFRIRPPAPKHFGISPYDPNAYWLRPFLDPDVCWTGTKNGAWDEYMQRQYPEFEGWIAFAERTLKDDDPTNDLTPEAAQRIFMWQYRKQGEIKKPDYNIDCGFGGPVPIIGEALGDLRFYTAFRYEQNMYLIELSRDALRDYTWMTKLTSNLLPNMKLSILGLYDVLHATSHSRVGGTSYFSSVWEVADAMDRIGFTLPWRLYTNDYWCPTSRFTYTVSAKLTHMVSQHTFYDALIKIDHRRYETGPGRYRDTTKKYEILPGYFVDEAPFGFLEDYFTSIDGNLAMGGPISTSRDSSRYTTFTARFDLVSQINPTNQIKTGLQFIYDKLDLRFGSYNAYLPEGNHWTVAKWNPYRLSLYLQDKLEYEGFIAIVGMIADYTNPNGYWYDVDPFDRTFYSEEYTPEYEPDIPKHKINPRLTLSPRLAISHPITENAKLFFNYGHYRQAATSEALYRIRRLYNNKVEYIGDPNIPLAKTVSYEVGYDHVILGNYLLRISAYYKDITNQQDWTRYISADGKVNYYRLTSKNYEDIRGFEIEFTRMTGRWVTWNLNYEYRVNTSGYFGVKQYYENPAEQREYERRSPVEWRPRPRPRFKGYVDIHTPQDFGPKIATHNVLGDWHITFVGSWTAGWWMTWNPNNISGIAYNVQTRDFYNVDMKIFKTFSFGGVDIRLFVDIYNLFNLKHFSWASFSDAYDFDYYMRSLHLPKEIADPLGYGNIPGNDRPGDFRDEGVEYQPMEWVPDVNNLTDPNPRVIYYDANTEKYMQYVDGEWVEVDHDRIKKLLDTKAYIDMPNQTYFTFLNPRSVFFGLTINYRF</sequence>
<keyword evidence="6" id="KW-0472">Membrane</keyword>
<evidence type="ECO:0000256" key="4">
    <source>
        <dbReference type="ARBA" id="ARBA00022692"/>
    </source>
</evidence>
<dbReference type="Proteomes" id="UP000216312">
    <property type="component" value="Unassembled WGS sequence"/>
</dbReference>
<accession>A0A257LT05</accession>
<dbReference type="PANTHER" id="PTHR30069:SF29">
    <property type="entry name" value="HEMOGLOBIN AND HEMOGLOBIN-HAPTOGLOBIN-BINDING PROTEIN 1-RELATED"/>
    <property type="match status" value="1"/>
</dbReference>
<dbReference type="AlphaFoldDB" id="A0A257LT05"/>
<keyword evidence="2" id="KW-0813">Transport</keyword>
<dbReference type="PANTHER" id="PTHR30069">
    <property type="entry name" value="TONB-DEPENDENT OUTER MEMBRANE RECEPTOR"/>
    <property type="match status" value="1"/>
</dbReference>
<keyword evidence="7" id="KW-0998">Cell outer membrane</keyword>
<evidence type="ECO:0000256" key="1">
    <source>
        <dbReference type="ARBA" id="ARBA00004571"/>
    </source>
</evidence>
<dbReference type="Pfam" id="PF14905">
    <property type="entry name" value="OMP_b-brl_3"/>
    <property type="match status" value="1"/>
</dbReference>
<name>A0A257LT05_UNCW3</name>
<comment type="caution">
    <text evidence="10">The sequence shown here is derived from an EMBL/GenBank/DDBJ whole genome shotgun (WGS) entry which is preliminary data.</text>
</comment>
<feature type="domain" description="Outer membrane protein beta-barrel" evidence="9">
    <location>
        <begin position="521"/>
        <end position="812"/>
    </location>
</feature>
<dbReference type="InterPro" id="IPR008969">
    <property type="entry name" value="CarboxyPept-like_regulatory"/>
</dbReference>
<organism evidence="10 11">
    <name type="scientific">candidate division WOR-3 bacterium 4484_18</name>
    <dbReference type="NCBI Taxonomy" id="2020626"/>
    <lineage>
        <taxon>Bacteria</taxon>
        <taxon>Bacteria division WOR-3</taxon>
    </lineage>
</organism>
<evidence type="ECO:0000259" key="8">
    <source>
        <dbReference type="Pfam" id="PF07715"/>
    </source>
</evidence>
<keyword evidence="4" id="KW-0812">Transmembrane</keyword>